<reference evidence="1 2" key="1">
    <citation type="submission" date="2021-08" db="EMBL/GenBank/DDBJ databases">
        <authorList>
            <person name="Peeters C."/>
        </authorList>
    </citation>
    <scope>NUCLEOTIDE SEQUENCE [LARGE SCALE GENOMIC DNA]</scope>
    <source>
        <strain evidence="1 2">LMG 32289</strain>
    </source>
</reference>
<evidence type="ECO:0000313" key="1">
    <source>
        <dbReference type="EMBL" id="CAG9166437.1"/>
    </source>
</evidence>
<organism evidence="1 2">
    <name type="scientific">Cupriavidus pampae</name>
    <dbReference type="NCBI Taxonomy" id="659251"/>
    <lineage>
        <taxon>Bacteria</taxon>
        <taxon>Pseudomonadati</taxon>
        <taxon>Pseudomonadota</taxon>
        <taxon>Betaproteobacteria</taxon>
        <taxon>Burkholderiales</taxon>
        <taxon>Burkholderiaceae</taxon>
        <taxon>Cupriavidus</taxon>
    </lineage>
</organism>
<gene>
    <name evidence="1" type="ORF">LMG32289_01014</name>
</gene>
<dbReference type="Proteomes" id="UP000706525">
    <property type="component" value="Unassembled WGS sequence"/>
</dbReference>
<name>A0ABN7Y3J4_9BURK</name>
<sequence>MLPIQEKGSKTKNFVTPSHKHLFLLLVPTICRCMCHMMISEGGGGVISE</sequence>
<dbReference type="EMBL" id="CAJZAG010000002">
    <property type="protein sequence ID" value="CAG9166437.1"/>
    <property type="molecule type" value="Genomic_DNA"/>
</dbReference>
<evidence type="ECO:0000313" key="2">
    <source>
        <dbReference type="Proteomes" id="UP000706525"/>
    </source>
</evidence>
<protein>
    <submittedName>
        <fullName evidence="1">Uncharacterized protein</fullName>
    </submittedName>
</protein>
<proteinExistence type="predicted"/>
<accession>A0ABN7Y3J4</accession>
<comment type="caution">
    <text evidence="1">The sequence shown here is derived from an EMBL/GenBank/DDBJ whole genome shotgun (WGS) entry which is preliminary data.</text>
</comment>
<keyword evidence="2" id="KW-1185">Reference proteome</keyword>